<dbReference type="OrthoDB" id="10249045at2759"/>
<dbReference type="EMBL" id="HG001967">
    <property type="protein sequence ID" value="CDF38763.1"/>
    <property type="molecule type" value="Genomic_DNA"/>
</dbReference>
<dbReference type="OMA" id="WENQFYD"/>
<dbReference type="AlphaFoldDB" id="R7QLV3"/>
<evidence type="ECO:0000313" key="9">
    <source>
        <dbReference type="Proteomes" id="UP000012073"/>
    </source>
</evidence>
<sequence>MSATRRPHWALSCPREELFCHVTSFVLELVPQHNFSLDMVSWIRVCSSIALFLLSLSSFPSTGTAEPYKYLSYGQIYWRLTELAAKYPKLLRLYSAQQTFLLPHVGNCTQLESATDEVGTNAPCTIWVVELSNLETLPSEPERPEMMVSGTLHGNEVIGPHAVLAFLEHMVSNYESDPHIKRMVDTRLVVATPMTNAIGFSLERRSEIHSMENGTETSVDPNRDFGFDQDPTKCMRTVAARTLNELFRTHLFRVLITFHGGTNVIGYEWGDTQHCTGPMCKPAPDTAIMRALGERMSNVAGPAGRYEAAYPVGDMGRLVYPVKGGLEDWAYGASWSGQGVECRPDTLGGYPKEKVKLDRRTQRCVTYLVETAREKKPSEHMLGSSEAILQRGSDGDGHVPRNVRLLLSTVDALEPYILLDAKASTNEHNKPIVSWMVGGAFAVDACAVQWRTESGEQHDISDVQNGTMLSSSPVQYSLKFSHALMGPFPSKSTHVFVRVAAVLDHQYALQPNDSDPNVTPQGHLMGSRASPQWSFSTADHKIEGRQVFFSKTMRLEMSGSHTFAMTDADDVEWSGENAGAYSMSDDELFKHLYTGEGPAVLDANGGLSVPLTILTAALGILVIIAMAVGIFIFAGEVVAASALRVQPLGY</sequence>
<comment type="caution">
    <text evidence="5">Lacks conserved residue(s) required for the propagation of feature annotation.</text>
</comment>
<dbReference type="PROSITE" id="PS52035">
    <property type="entry name" value="PEPTIDASE_M14"/>
    <property type="match status" value="1"/>
</dbReference>
<gene>
    <name evidence="8" type="ORF">CHC_T00006197001</name>
</gene>
<dbReference type="PANTHER" id="PTHR11705">
    <property type="entry name" value="PROTEASE FAMILY M14 CARBOXYPEPTIDASE A,B"/>
    <property type="match status" value="1"/>
</dbReference>
<keyword evidence="3" id="KW-0479">Metal-binding</keyword>
<evidence type="ECO:0000256" key="4">
    <source>
        <dbReference type="ARBA" id="ARBA00022833"/>
    </source>
</evidence>
<feature type="transmembrane region" description="Helical" evidence="6">
    <location>
        <begin position="611"/>
        <end position="634"/>
    </location>
</feature>
<dbReference type="GO" id="GO:0008270">
    <property type="term" value="F:zinc ion binding"/>
    <property type="evidence" value="ECO:0007669"/>
    <property type="project" value="InterPro"/>
</dbReference>
<evidence type="ECO:0000259" key="7">
    <source>
        <dbReference type="PROSITE" id="PS52035"/>
    </source>
</evidence>
<dbReference type="GO" id="GO:0006508">
    <property type="term" value="P:proteolysis"/>
    <property type="evidence" value="ECO:0007669"/>
    <property type="project" value="InterPro"/>
</dbReference>
<dbReference type="GO" id="GO:0004181">
    <property type="term" value="F:metallocarboxypeptidase activity"/>
    <property type="evidence" value="ECO:0007669"/>
    <property type="project" value="InterPro"/>
</dbReference>
<comment type="similarity">
    <text evidence="2 5">Belongs to the peptidase M14 family.</text>
</comment>
<name>R7QLV3_CHOCR</name>
<keyword evidence="9" id="KW-1185">Reference proteome</keyword>
<evidence type="ECO:0000313" key="8">
    <source>
        <dbReference type="EMBL" id="CDF38763.1"/>
    </source>
</evidence>
<dbReference type="InterPro" id="IPR057246">
    <property type="entry name" value="CARBOXYPEPT_ZN_1"/>
</dbReference>
<evidence type="ECO:0000256" key="2">
    <source>
        <dbReference type="ARBA" id="ARBA00005988"/>
    </source>
</evidence>
<keyword evidence="6" id="KW-0472">Membrane</keyword>
<comment type="cofactor">
    <cofactor evidence="1">
        <name>Zn(2+)</name>
        <dbReference type="ChEBI" id="CHEBI:29105"/>
    </cofactor>
</comment>
<dbReference type="KEGG" id="ccp:CHC_T00006197001"/>
<dbReference type="RefSeq" id="XP_005718668.1">
    <property type="nucleotide sequence ID" value="XM_005718611.1"/>
</dbReference>
<dbReference type="SMART" id="SM00631">
    <property type="entry name" value="Zn_pept"/>
    <property type="match status" value="1"/>
</dbReference>
<evidence type="ECO:0000256" key="5">
    <source>
        <dbReference type="PROSITE-ProRule" id="PRU01379"/>
    </source>
</evidence>
<dbReference type="Gramene" id="CDF38763">
    <property type="protein sequence ID" value="CDF38763"/>
    <property type="gene ID" value="CHC_T00006197001"/>
</dbReference>
<dbReference type="STRING" id="2769.R7QLV3"/>
<proteinExistence type="inferred from homology"/>
<reference evidence="9" key="1">
    <citation type="journal article" date="2013" name="Proc. Natl. Acad. Sci. U.S.A.">
        <title>Genome structure and metabolic features in the red seaweed Chondrus crispus shed light on evolution of the Archaeplastida.</title>
        <authorList>
            <person name="Collen J."/>
            <person name="Porcel B."/>
            <person name="Carre W."/>
            <person name="Ball S.G."/>
            <person name="Chaparro C."/>
            <person name="Tonon T."/>
            <person name="Barbeyron T."/>
            <person name="Michel G."/>
            <person name="Noel B."/>
            <person name="Valentin K."/>
            <person name="Elias M."/>
            <person name="Artiguenave F."/>
            <person name="Arun A."/>
            <person name="Aury J.M."/>
            <person name="Barbosa-Neto J.F."/>
            <person name="Bothwell J.H."/>
            <person name="Bouget F.Y."/>
            <person name="Brillet L."/>
            <person name="Cabello-Hurtado F."/>
            <person name="Capella-Gutierrez S."/>
            <person name="Charrier B."/>
            <person name="Cladiere L."/>
            <person name="Cock J.M."/>
            <person name="Coelho S.M."/>
            <person name="Colleoni C."/>
            <person name="Czjzek M."/>
            <person name="Da Silva C."/>
            <person name="Delage L."/>
            <person name="Denoeud F."/>
            <person name="Deschamps P."/>
            <person name="Dittami S.M."/>
            <person name="Gabaldon T."/>
            <person name="Gachon C.M."/>
            <person name="Groisillier A."/>
            <person name="Herve C."/>
            <person name="Jabbari K."/>
            <person name="Katinka M."/>
            <person name="Kloareg B."/>
            <person name="Kowalczyk N."/>
            <person name="Labadie K."/>
            <person name="Leblanc C."/>
            <person name="Lopez P.J."/>
            <person name="McLachlan D.H."/>
            <person name="Meslet-Cladiere L."/>
            <person name="Moustafa A."/>
            <person name="Nehr Z."/>
            <person name="Nyvall Collen P."/>
            <person name="Panaud O."/>
            <person name="Partensky F."/>
            <person name="Poulain J."/>
            <person name="Rensing S.A."/>
            <person name="Rousvoal S."/>
            <person name="Samson G."/>
            <person name="Symeonidi A."/>
            <person name="Weissenbach J."/>
            <person name="Zambounis A."/>
            <person name="Wincker P."/>
            <person name="Boyen C."/>
        </authorList>
    </citation>
    <scope>NUCLEOTIDE SEQUENCE [LARGE SCALE GENOMIC DNA]</scope>
    <source>
        <strain evidence="9">cv. Stackhouse</strain>
    </source>
</reference>
<protein>
    <recommendedName>
        <fullName evidence="7">Peptidase M14 domain-containing protein</fullName>
    </recommendedName>
</protein>
<dbReference type="PANTHER" id="PTHR11705:SF138">
    <property type="entry name" value="PEPTIDASE M14 CARBOXYPEPTIDASE A DOMAIN-CONTAINING PROTEIN"/>
    <property type="match status" value="1"/>
</dbReference>
<keyword evidence="4" id="KW-0862">Zinc</keyword>
<feature type="domain" description="Peptidase M14" evidence="7">
    <location>
        <begin position="69"/>
        <end position="372"/>
    </location>
</feature>
<dbReference type="Pfam" id="PF00246">
    <property type="entry name" value="Peptidase_M14"/>
    <property type="match status" value="1"/>
</dbReference>
<evidence type="ECO:0000256" key="6">
    <source>
        <dbReference type="SAM" id="Phobius"/>
    </source>
</evidence>
<accession>R7QLV3</accession>
<keyword evidence="6" id="KW-1133">Transmembrane helix</keyword>
<keyword evidence="6" id="KW-0812">Transmembrane</keyword>
<dbReference type="GO" id="GO:0005615">
    <property type="term" value="C:extracellular space"/>
    <property type="evidence" value="ECO:0007669"/>
    <property type="project" value="TreeGrafter"/>
</dbReference>
<organism evidence="8 9">
    <name type="scientific">Chondrus crispus</name>
    <name type="common">Carrageen Irish moss</name>
    <name type="synonym">Polymorpha crispa</name>
    <dbReference type="NCBI Taxonomy" id="2769"/>
    <lineage>
        <taxon>Eukaryota</taxon>
        <taxon>Rhodophyta</taxon>
        <taxon>Florideophyceae</taxon>
        <taxon>Rhodymeniophycidae</taxon>
        <taxon>Gigartinales</taxon>
        <taxon>Gigartinaceae</taxon>
        <taxon>Chondrus</taxon>
    </lineage>
</organism>
<dbReference type="PROSITE" id="PS00132">
    <property type="entry name" value="CARBOXYPEPT_ZN_1"/>
    <property type="match status" value="1"/>
</dbReference>
<dbReference type="Gene3D" id="3.40.630.10">
    <property type="entry name" value="Zn peptidases"/>
    <property type="match status" value="1"/>
</dbReference>
<evidence type="ECO:0000256" key="1">
    <source>
        <dbReference type="ARBA" id="ARBA00001947"/>
    </source>
</evidence>
<dbReference type="SUPFAM" id="SSF53187">
    <property type="entry name" value="Zn-dependent exopeptidases"/>
    <property type="match status" value="1"/>
</dbReference>
<dbReference type="Proteomes" id="UP000012073">
    <property type="component" value="Unassembled WGS sequence"/>
</dbReference>
<evidence type="ECO:0000256" key="3">
    <source>
        <dbReference type="ARBA" id="ARBA00022723"/>
    </source>
</evidence>
<dbReference type="GeneID" id="17326383"/>
<dbReference type="InterPro" id="IPR000834">
    <property type="entry name" value="Peptidase_M14"/>
</dbReference>